<name>A0A7D5T9U9_9EURY</name>
<sequence length="145" mass="16506">MTKTPTAEAEFPDDAPENLRALTEAEYEEHRLQRIHRSVSEEPCGGAIWLSEDEAVRVMKYGDSWAVEAPPLERKPPDYAGDDADERLHFFEYKMRAEHGLAEREAYELADSYMRGEAELTEDAWWVGDNDEPAGQQTLDEISAS</sequence>
<dbReference type="RefSeq" id="WP_179922698.1">
    <property type="nucleotide sequence ID" value="NZ_CP058909.1"/>
</dbReference>
<evidence type="ECO:0000313" key="2">
    <source>
        <dbReference type="Proteomes" id="UP000509346"/>
    </source>
</evidence>
<dbReference type="GeneID" id="56083262"/>
<evidence type="ECO:0000313" key="1">
    <source>
        <dbReference type="EMBL" id="QLH82230.1"/>
    </source>
</evidence>
<organism evidence="1 2">
    <name type="scientific">Halosimplex pelagicum</name>
    <dbReference type="NCBI Taxonomy" id="869886"/>
    <lineage>
        <taxon>Archaea</taxon>
        <taxon>Methanobacteriati</taxon>
        <taxon>Methanobacteriota</taxon>
        <taxon>Stenosarchaea group</taxon>
        <taxon>Halobacteria</taxon>
        <taxon>Halobacteriales</taxon>
        <taxon>Haloarculaceae</taxon>
        <taxon>Halosimplex</taxon>
    </lineage>
</organism>
<dbReference type="EMBL" id="CP058909">
    <property type="protein sequence ID" value="QLH82230.1"/>
    <property type="molecule type" value="Genomic_DNA"/>
</dbReference>
<dbReference type="Proteomes" id="UP000509346">
    <property type="component" value="Chromosome"/>
</dbReference>
<proteinExistence type="predicted"/>
<reference evidence="1 2" key="1">
    <citation type="submission" date="2020-07" db="EMBL/GenBank/DDBJ databases">
        <title>Halosimplex litoreum sp. nov. and Halosimplex rubrum sp. nov., isolated from different salt environments.</title>
        <authorList>
            <person name="Cui H."/>
        </authorList>
    </citation>
    <scope>NUCLEOTIDE SEQUENCE [LARGE SCALE GENOMIC DNA]</scope>
    <source>
        <strain evidence="1 2">R2</strain>
    </source>
</reference>
<keyword evidence="2" id="KW-1185">Reference proteome</keyword>
<accession>A0A7D5T9U9</accession>
<protein>
    <submittedName>
        <fullName evidence="1">Uncharacterized protein</fullName>
    </submittedName>
</protein>
<gene>
    <name evidence="1" type="ORF">HZS54_11695</name>
</gene>
<dbReference type="KEGG" id="hpel:HZS54_11695"/>
<dbReference type="AlphaFoldDB" id="A0A7D5T9U9"/>